<keyword evidence="8" id="KW-1185">Reference proteome</keyword>
<keyword evidence="4" id="KW-0720">Serine protease</keyword>
<evidence type="ECO:0000313" key="9">
    <source>
        <dbReference type="RefSeq" id="XP_017777347.1"/>
    </source>
</evidence>
<dbReference type="SMART" id="SM00020">
    <property type="entry name" value="Tryp_SPc"/>
    <property type="match status" value="1"/>
</dbReference>
<dbReference type="InterPro" id="IPR050430">
    <property type="entry name" value="Peptidase_S1"/>
</dbReference>
<organism evidence="8 9">
    <name type="scientific">Nicrophorus vespilloides</name>
    <name type="common">Boreal carrion beetle</name>
    <dbReference type="NCBI Taxonomy" id="110193"/>
    <lineage>
        <taxon>Eukaryota</taxon>
        <taxon>Metazoa</taxon>
        <taxon>Ecdysozoa</taxon>
        <taxon>Arthropoda</taxon>
        <taxon>Hexapoda</taxon>
        <taxon>Insecta</taxon>
        <taxon>Pterygota</taxon>
        <taxon>Neoptera</taxon>
        <taxon>Endopterygota</taxon>
        <taxon>Coleoptera</taxon>
        <taxon>Polyphaga</taxon>
        <taxon>Staphyliniformia</taxon>
        <taxon>Silphidae</taxon>
        <taxon>Nicrophorinae</taxon>
        <taxon>Nicrophorus</taxon>
    </lineage>
</organism>
<dbReference type="RefSeq" id="XP_017777347.1">
    <property type="nucleotide sequence ID" value="XM_017921858.1"/>
</dbReference>
<evidence type="ECO:0000256" key="4">
    <source>
        <dbReference type="ARBA" id="ARBA00022825"/>
    </source>
</evidence>
<keyword evidence="2" id="KW-0645">Protease</keyword>
<evidence type="ECO:0000259" key="7">
    <source>
        <dbReference type="PROSITE" id="PS50240"/>
    </source>
</evidence>
<reference evidence="9" key="1">
    <citation type="submission" date="2025-08" db="UniProtKB">
        <authorList>
            <consortium name="RefSeq"/>
        </authorList>
    </citation>
    <scope>IDENTIFICATION</scope>
    <source>
        <tissue evidence="9">Whole Larva</tissue>
    </source>
</reference>
<dbReference type="Proteomes" id="UP000695000">
    <property type="component" value="Unplaced"/>
</dbReference>
<dbReference type="Pfam" id="PF00089">
    <property type="entry name" value="Trypsin"/>
    <property type="match status" value="1"/>
</dbReference>
<evidence type="ECO:0000256" key="3">
    <source>
        <dbReference type="ARBA" id="ARBA00022801"/>
    </source>
</evidence>
<dbReference type="InterPro" id="IPR043504">
    <property type="entry name" value="Peptidase_S1_PA_chymotrypsin"/>
</dbReference>
<dbReference type="InterPro" id="IPR001314">
    <property type="entry name" value="Peptidase_S1A"/>
</dbReference>
<dbReference type="InterPro" id="IPR009003">
    <property type="entry name" value="Peptidase_S1_PA"/>
</dbReference>
<evidence type="ECO:0000256" key="6">
    <source>
        <dbReference type="SAM" id="SignalP"/>
    </source>
</evidence>
<proteinExistence type="inferred from homology"/>
<dbReference type="PANTHER" id="PTHR24276">
    <property type="entry name" value="POLYSERASE-RELATED"/>
    <property type="match status" value="1"/>
</dbReference>
<keyword evidence="5" id="KW-1015">Disulfide bond</keyword>
<sequence length="305" mass="33834">MCGMYIAVCLVAFFACCYAAPNKYIIGGEVVQDIKAEFPYQVSVQWGDFGSYYHMCGGAIIGPKHVLTARHCCEKYKKEQLFVVVNEDNVIIENKNDKKLVGVNEKFFNDEINTGAVPPENEEEHDLCVLEVKEDLTTTLGGEVISMSDPDDPDDPINDPLKKFTLTGWGITSDSSEIMGDALTKASELSILKRKPKSTLFEDQAYVVKEGEDTDTCEYVLTHLGFSADLLKDNQICTKTKDDTTILTTCKGDSGGPLVYYDQDPEKRILEGIVSWGIYPCGRAGIPNIYTKIAPYKKSIDAIMQ</sequence>
<evidence type="ECO:0000256" key="5">
    <source>
        <dbReference type="ARBA" id="ARBA00023157"/>
    </source>
</evidence>
<name>A0ABM1MRZ7_NICVS</name>
<accession>A0ABM1MRZ7</accession>
<dbReference type="PROSITE" id="PS00135">
    <property type="entry name" value="TRYPSIN_SER"/>
    <property type="match status" value="1"/>
</dbReference>
<keyword evidence="6" id="KW-0732">Signal</keyword>
<gene>
    <name evidence="9" type="primary">LOC108563239</name>
</gene>
<dbReference type="SUPFAM" id="SSF50494">
    <property type="entry name" value="Trypsin-like serine proteases"/>
    <property type="match status" value="1"/>
</dbReference>
<feature type="domain" description="Peptidase S1" evidence="7">
    <location>
        <begin position="25"/>
        <end position="305"/>
    </location>
</feature>
<dbReference type="PANTHER" id="PTHR24276:SF98">
    <property type="entry name" value="FI18310P1-RELATED"/>
    <property type="match status" value="1"/>
</dbReference>
<dbReference type="PROSITE" id="PS50240">
    <property type="entry name" value="TRYPSIN_DOM"/>
    <property type="match status" value="1"/>
</dbReference>
<feature type="chain" id="PRO_5046687412" evidence="6">
    <location>
        <begin position="20"/>
        <end position="305"/>
    </location>
</feature>
<protein>
    <submittedName>
        <fullName evidence="9">Trypsin-1-like</fullName>
    </submittedName>
</protein>
<evidence type="ECO:0000313" key="8">
    <source>
        <dbReference type="Proteomes" id="UP000695000"/>
    </source>
</evidence>
<comment type="similarity">
    <text evidence="1">Belongs to the peptidase S1 family.</text>
</comment>
<keyword evidence="3" id="KW-0378">Hydrolase</keyword>
<dbReference type="Gene3D" id="2.40.10.10">
    <property type="entry name" value="Trypsin-like serine proteases"/>
    <property type="match status" value="1"/>
</dbReference>
<dbReference type="InterPro" id="IPR033116">
    <property type="entry name" value="TRYPSIN_SER"/>
</dbReference>
<evidence type="ECO:0000256" key="1">
    <source>
        <dbReference type="ARBA" id="ARBA00007664"/>
    </source>
</evidence>
<evidence type="ECO:0000256" key="2">
    <source>
        <dbReference type="ARBA" id="ARBA00022670"/>
    </source>
</evidence>
<dbReference type="PRINTS" id="PR00722">
    <property type="entry name" value="CHYMOTRYPSIN"/>
</dbReference>
<feature type="signal peptide" evidence="6">
    <location>
        <begin position="1"/>
        <end position="19"/>
    </location>
</feature>
<dbReference type="CDD" id="cd00190">
    <property type="entry name" value="Tryp_SPc"/>
    <property type="match status" value="1"/>
</dbReference>
<dbReference type="InterPro" id="IPR001254">
    <property type="entry name" value="Trypsin_dom"/>
</dbReference>
<dbReference type="GeneID" id="108563239"/>